<sequence length="77" mass="8758">MGGFLTPDPAVEKWVRMRESTNKYFRWNSRNLGFVGVLGLVIPAGIYYLADQNQNRFHWAAQGPSRKVAATEEQEDA</sequence>
<keyword evidence="1" id="KW-1133">Transmembrane helix</keyword>
<dbReference type="PANTHER" id="PTHR39476">
    <property type="entry name" value="NADH:UBIQUINONE OXIDOREDUCTASE 6.6KD SUBUNIT"/>
    <property type="match status" value="1"/>
</dbReference>
<feature type="transmembrane region" description="Helical" evidence="1">
    <location>
        <begin position="32"/>
        <end position="50"/>
    </location>
</feature>
<dbReference type="AlphaFoldDB" id="A0A9P6G0D8"/>
<organism evidence="2 3">
    <name type="scientific">Lunasporangiospora selenospora</name>
    <dbReference type="NCBI Taxonomy" id="979761"/>
    <lineage>
        <taxon>Eukaryota</taxon>
        <taxon>Fungi</taxon>
        <taxon>Fungi incertae sedis</taxon>
        <taxon>Mucoromycota</taxon>
        <taxon>Mortierellomycotina</taxon>
        <taxon>Mortierellomycetes</taxon>
        <taxon>Mortierellales</taxon>
        <taxon>Mortierellaceae</taxon>
        <taxon>Lunasporangiospora</taxon>
    </lineage>
</organism>
<gene>
    <name evidence="2" type="ORF">BGW38_006152</name>
</gene>
<accession>A0A9P6G0D8</accession>
<dbReference type="OrthoDB" id="15108at2759"/>
<reference evidence="2" key="1">
    <citation type="journal article" date="2020" name="Fungal Divers.">
        <title>Resolving the Mortierellaceae phylogeny through synthesis of multi-gene phylogenetics and phylogenomics.</title>
        <authorList>
            <person name="Vandepol N."/>
            <person name="Liber J."/>
            <person name="Desiro A."/>
            <person name="Na H."/>
            <person name="Kennedy M."/>
            <person name="Barry K."/>
            <person name="Grigoriev I.V."/>
            <person name="Miller A.N."/>
            <person name="O'Donnell K."/>
            <person name="Stajich J.E."/>
            <person name="Bonito G."/>
        </authorList>
    </citation>
    <scope>NUCLEOTIDE SEQUENCE</scope>
    <source>
        <strain evidence="2">KOD1015</strain>
    </source>
</reference>
<dbReference type="Proteomes" id="UP000780801">
    <property type="component" value="Unassembled WGS sequence"/>
</dbReference>
<evidence type="ECO:0000313" key="2">
    <source>
        <dbReference type="EMBL" id="KAF9584521.1"/>
    </source>
</evidence>
<keyword evidence="3" id="KW-1185">Reference proteome</keyword>
<evidence type="ECO:0000256" key="1">
    <source>
        <dbReference type="SAM" id="Phobius"/>
    </source>
</evidence>
<protein>
    <submittedName>
        <fullName evidence="2">Uncharacterized protein</fullName>
    </submittedName>
</protein>
<name>A0A9P6G0D8_9FUNG</name>
<comment type="caution">
    <text evidence="2">The sequence shown here is derived from an EMBL/GenBank/DDBJ whole genome shotgun (WGS) entry which is preliminary data.</text>
</comment>
<evidence type="ECO:0000313" key="3">
    <source>
        <dbReference type="Proteomes" id="UP000780801"/>
    </source>
</evidence>
<keyword evidence="1" id="KW-0472">Membrane</keyword>
<keyword evidence="1" id="KW-0812">Transmembrane</keyword>
<dbReference type="EMBL" id="JAABOA010000392">
    <property type="protein sequence ID" value="KAF9584521.1"/>
    <property type="molecule type" value="Genomic_DNA"/>
</dbReference>
<dbReference type="PANTHER" id="PTHR39476:SF1">
    <property type="entry name" value="NADH DEHYDROGENASE [UBIQUINONE] 1 BETA SUBCOMPLEX SUBUNIT 4"/>
    <property type="match status" value="1"/>
</dbReference>
<proteinExistence type="predicted"/>